<evidence type="ECO:0000256" key="3">
    <source>
        <dbReference type="ARBA" id="ARBA00022475"/>
    </source>
</evidence>
<feature type="domain" description="ABC transmembrane type-1" evidence="8">
    <location>
        <begin position="119"/>
        <end position="332"/>
    </location>
</feature>
<comment type="caution">
    <text evidence="9">The sequence shown here is derived from an EMBL/GenBank/DDBJ whole genome shotgun (WGS) entry which is preliminary data.</text>
</comment>
<accession>A0ABV4QUB9</accession>
<evidence type="ECO:0000256" key="2">
    <source>
        <dbReference type="ARBA" id="ARBA00022448"/>
    </source>
</evidence>
<evidence type="ECO:0000256" key="7">
    <source>
        <dbReference type="RuleBase" id="RU363032"/>
    </source>
</evidence>
<keyword evidence="2 7" id="KW-0813">Transport</keyword>
<dbReference type="InterPro" id="IPR051393">
    <property type="entry name" value="ABC_transporter_permease"/>
</dbReference>
<dbReference type="Proteomes" id="UP001569904">
    <property type="component" value="Unassembled WGS sequence"/>
</dbReference>
<dbReference type="SUPFAM" id="SSF161098">
    <property type="entry name" value="MetI-like"/>
    <property type="match status" value="1"/>
</dbReference>
<dbReference type="PROSITE" id="PS50928">
    <property type="entry name" value="ABC_TM1"/>
    <property type="match status" value="1"/>
</dbReference>
<evidence type="ECO:0000256" key="1">
    <source>
        <dbReference type="ARBA" id="ARBA00004651"/>
    </source>
</evidence>
<comment type="subcellular location">
    <subcellularLocation>
        <location evidence="1 7">Cell membrane</location>
        <topology evidence="1 7">Multi-pass membrane protein</topology>
    </subcellularLocation>
</comment>
<feature type="transmembrane region" description="Helical" evidence="7">
    <location>
        <begin position="206"/>
        <end position="228"/>
    </location>
</feature>
<keyword evidence="5 7" id="KW-1133">Transmembrane helix</keyword>
<reference evidence="9 10" key="1">
    <citation type="submission" date="2023-11" db="EMBL/GenBank/DDBJ databases">
        <title>Actinomadura monticuli sp. nov., isolated from volcanic ash.</title>
        <authorList>
            <person name="Lee S.D."/>
            <person name="Yang H."/>
            <person name="Kim I.S."/>
        </authorList>
    </citation>
    <scope>NUCLEOTIDE SEQUENCE [LARGE SCALE GENOMIC DNA]</scope>
    <source>
        <strain evidence="9 10">DSM 45346</strain>
    </source>
</reference>
<gene>
    <name evidence="9" type="ORF">SM436_10545</name>
</gene>
<dbReference type="PANTHER" id="PTHR30193:SF41">
    <property type="entry name" value="DIACETYLCHITOBIOSE UPTAKE SYSTEM PERMEASE PROTEIN NGCF"/>
    <property type="match status" value="1"/>
</dbReference>
<proteinExistence type="inferred from homology"/>
<feature type="transmembrane region" description="Helical" evidence="7">
    <location>
        <begin position="156"/>
        <end position="176"/>
    </location>
</feature>
<keyword evidence="10" id="KW-1185">Reference proteome</keyword>
<comment type="similarity">
    <text evidence="7">Belongs to the binding-protein-dependent transport system permease family.</text>
</comment>
<evidence type="ECO:0000259" key="8">
    <source>
        <dbReference type="PROSITE" id="PS50928"/>
    </source>
</evidence>
<feature type="transmembrane region" description="Helical" evidence="7">
    <location>
        <begin position="311"/>
        <end position="331"/>
    </location>
</feature>
<organism evidence="9 10">
    <name type="scientific">Actinomadura chokoriensis</name>
    <dbReference type="NCBI Taxonomy" id="454156"/>
    <lineage>
        <taxon>Bacteria</taxon>
        <taxon>Bacillati</taxon>
        <taxon>Actinomycetota</taxon>
        <taxon>Actinomycetes</taxon>
        <taxon>Streptosporangiales</taxon>
        <taxon>Thermomonosporaceae</taxon>
        <taxon>Actinomadura</taxon>
    </lineage>
</organism>
<dbReference type="PANTHER" id="PTHR30193">
    <property type="entry name" value="ABC TRANSPORTER PERMEASE PROTEIN"/>
    <property type="match status" value="1"/>
</dbReference>
<protein>
    <submittedName>
        <fullName evidence="9">Sugar ABC transporter permease</fullName>
    </submittedName>
</protein>
<name>A0ABV4QUB9_9ACTN</name>
<evidence type="ECO:0000256" key="4">
    <source>
        <dbReference type="ARBA" id="ARBA00022692"/>
    </source>
</evidence>
<dbReference type="Pfam" id="PF00528">
    <property type="entry name" value="BPD_transp_1"/>
    <property type="match status" value="1"/>
</dbReference>
<feature type="transmembrane region" description="Helical" evidence="7">
    <location>
        <begin position="118"/>
        <end position="144"/>
    </location>
</feature>
<keyword evidence="3" id="KW-1003">Cell membrane</keyword>
<evidence type="ECO:0000313" key="9">
    <source>
        <dbReference type="EMBL" id="MFA1554124.1"/>
    </source>
</evidence>
<dbReference type="InterPro" id="IPR000515">
    <property type="entry name" value="MetI-like"/>
</dbReference>
<sequence>MGRDDDGHDHPPARTGRRFTELGKAETVVTSVRRRKPHLEAAAGVRRTAGAGRAAPSTRRVPWVFVAPAGALCSAILLGPSLLGAFYAFTEWDGLTAPRWVGLGNFAEFFTRPEGAGVLAHTLVIVICYVAGVNTVGLGLALGLERTPRTRNVLRTLFFLPAVVSPLVVAYVWKFILDTHGPLNAALEALGLGAAAQPWLAKPETALPAIVCVMVWQFSGYHMLIYMAGLQGIQAQIREAAMVDGAGPWRFFWHIVLPQLRPAITIGVALSTILSFTLFDQVMALTGGGPSGKTETLGTYVYKQAFVNGQYGYSAAVALLLVGVVCVAAAGQLRALRTEDS</sequence>
<feature type="transmembrane region" description="Helical" evidence="7">
    <location>
        <begin position="63"/>
        <end position="89"/>
    </location>
</feature>
<evidence type="ECO:0000313" key="10">
    <source>
        <dbReference type="Proteomes" id="UP001569904"/>
    </source>
</evidence>
<evidence type="ECO:0000256" key="5">
    <source>
        <dbReference type="ARBA" id="ARBA00022989"/>
    </source>
</evidence>
<keyword evidence="4 7" id="KW-0812">Transmembrane</keyword>
<evidence type="ECO:0000256" key="6">
    <source>
        <dbReference type="ARBA" id="ARBA00023136"/>
    </source>
</evidence>
<keyword evidence="6 7" id="KW-0472">Membrane</keyword>
<dbReference type="EMBL" id="JAXCEH010000005">
    <property type="protein sequence ID" value="MFA1554124.1"/>
    <property type="molecule type" value="Genomic_DNA"/>
</dbReference>
<dbReference type="CDD" id="cd06261">
    <property type="entry name" value="TM_PBP2"/>
    <property type="match status" value="1"/>
</dbReference>
<dbReference type="InterPro" id="IPR035906">
    <property type="entry name" value="MetI-like_sf"/>
</dbReference>
<dbReference type="RefSeq" id="WP_371940516.1">
    <property type="nucleotide sequence ID" value="NZ_JAXCEH010000005.1"/>
</dbReference>
<dbReference type="Gene3D" id="1.10.3720.10">
    <property type="entry name" value="MetI-like"/>
    <property type="match status" value="1"/>
</dbReference>